<accession>C7CEP0</accession>
<reference evidence="2" key="1">
    <citation type="journal article" date="2009" name="PLoS ONE">
        <title>Methylobacterium genome sequences: a reference blueprint to investigate microbial metabolism of C1 compounds from natural and industrial sources.</title>
        <authorList>
            <person name="Vuilleumier S."/>
            <person name="Chistoserdova L."/>
            <person name="Lee M.-C."/>
            <person name="Bringel F."/>
            <person name="Lajus A."/>
            <person name="Zhou Y."/>
            <person name="Gourion B."/>
            <person name="Barbe V."/>
            <person name="Chang J."/>
            <person name="Cruveiller S."/>
            <person name="Dossat C."/>
            <person name="Gillett W."/>
            <person name="Gruffaz C."/>
            <person name="Haugen E."/>
            <person name="Hourcade E."/>
            <person name="Levy R."/>
            <person name="Mangenot S."/>
            <person name="Muller E."/>
            <person name="Nadalig T."/>
            <person name="Pagni M."/>
            <person name="Penny C."/>
            <person name="Peyraud R."/>
            <person name="Robinson D.G."/>
            <person name="Roche D."/>
            <person name="Rouy Z."/>
            <person name="Saenampechek C."/>
            <person name="Salvignol G."/>
            <person name="Vallenet D."/>
            <person name="Wu Z."/>
            <person name="Marx C.J."/>
            <person name="Vorholt J.A."/>
            <person name="Olson M.V."/>
            <person name="Kaul R."/>
            <person name="Weissenbach J."/>
            <person name="Medigue C."/>
            <person name="Lidstrom M.E."/>
        </authorList>
    </citation>
    <scope>NUCLEOTIDE SEQUENCE [LARGE SCALE GENOMIC DNA]</scope>
    <source>
        <strain evidence="2">DSM 6343 / CIP 106787 / DM4</strain>
    </source>
</reference>
<dbReference type="AlphaFoldDB" id="C7CEP0"/>
<dbReference type="EMBL" id="FP103042">
    <property type="protein sequence ID" value="CAX25992.1"/>
    <property type="molecule type" value="Genomic_DNA"/>
</dbReference>
<dbReference type="KEGG" id="mdi:METDI4362"/>
<dbReference type="GeneID" id="72991183"/>
<gene>
    <name evidence="1" type="ORF">METD_I4362</name>
</gene>
<sequence>MAREANMDIDIYRDPAPALVARIIREYGAEAAMERWHWMSQRRLDNIAAMGRAQAGQANAGRPGTRLYDALTVAVAMEVAFLCVSTRAGERSVGIPGSSLLNHLAQRGLVPPAICPAQRGRNSSDGARARRGDAEAAARIEVRHAHERAVAAVLRVALPLVEDQPATGRYRLPPASPELAAALAGHPPDAVALAFPGLAPAPAPCLEEIAWEAAAPVPPIRKPRARPAAKAPAPIEIVAPRPAPPVAIRAVERRPMPWGNAWRHALPGDRFVARAR</sequence>
<proteinExistence type="predicted"/>
<dbReference type="RefSeq" id="WP_015823690.1">
    <property type="nucleotide sequence ID" value="NC_012988.1"/>
</dbReference>
<evidence type="ECO:0000313" key="1">
    <source>
        <dbReference type="EMBL" id="CAX25992.1"/>
    </source>
</evidence>
<dbReference type="Proteomes" id="UP000008070">
    <property type="component" value="Chromosome"/>
</dbReference>
<evidence type="ECO:0000313" key="2">
    <source>
        <dbReference type="Proteomes" id="UP000008070"/>
    </source>
</evidence>
<organism evidence="1 2">
    <name type="scientific">Methylorubrum extorquens (strain DSM 6343 / CIP 106787 / DM4)</name>
    <name type="common">Methylobacterium extorquens</name>
    <dbReference type="NCBI Taxonomy" id="661410"/>
    <lineage>
        <taxon>Bacteria</taxon>
        <taxon>Pseudomonadati</taxon>
        <taxon>Pseudomonadota</taxon>
        <taxon>Alphaproteobacteria</taxon>
        <taxon>Hyphomicrobiales</taxon>
        <taxon>Methylobacteriaceae</taxon>
        <taxon>Methylorubrum</taxon>
    </lineage>
</organism>
<name>C7CEP0_METED</name>
<protein>
    <submittedName>
        <fullName evidence="1">Uncharacterized protein</fullName>
    </submittedName>
</protein>
<dbReference type="HOGENOM" id="CLU_1007650_0_0_5"/>